<evidence type="ECO:0000256" key="7">
    <source>
        <dbReference type="ARBA" id="ARBA00022807"/>
    </source>
</evidence>
<dbReference type="PROSITE" id="PS00972">
    <property type="entry name" value="USP_1"/>
    <property type="match status" value="1"/>
</dbReference>
<organism evidence="10 11">
    <name type="scientific">Babjeviella inositovora NRRL Y-12698</name>
    <dbReference type="NCBI Taxonomy" id="984486"/>
    <lineage>
        <taxon>Eukaryota</taxon>
        <taxon>Fungi</taxon>
        <taxon>Dikarya</taxon>
        <taxon>Ascomycota</taxon>
        <taxon>Saccharomycotina</taxon>
        <taxon>Pichiomycetes</taxon>
        <taxon>Serinales incertae sedis</taxon>
        <taxon>Babjeviella</taxon>
    </lineage>
</organism>
<dbReference type="EC" id="3.4.19.12" evidence="3"/>
<keyword evidence="5" id="KW-0833">Ubl conjugation pathway</keyword>
<evidence type="ECO:0000256" key="4">
    <source>
        <dbReference type="ARBA" id="ARBA00022670"/>
    </source>
</evidence>
<gene>
    <name evidence="10" type="ORF">BABINDRAFT_160205</name>
</gene>
<dbReference type="GO" id="GO:0016579">
    <property type="term" value="P:protein deubiquitination"/>
    <property type="evidence" value="ECO:0007669"/>
    <property type="project" value="InterPro"/>
</dbReference>
<dbReference type="PANTHER" id="PTHR21646">
    <property type="entry name" value="UBIQUITIN CARBOXYL-TERMINAL HYDROLASE"/>
    <property type="match status" value="1"/>
</dbReference>
<keyword evidence="11" id="KW-1185">Reference proteome</keyword>
<evidence type="ECO:0000256" key="8">
    <source>
        <dbReference type="SAM" id="MobiDB-lite"/>
    </source>
</evidence>
<keyword evidence="4" id="KW-0645">Protease</keyword>
<dbReference type="PANTHER" id="PTHR21646:SF24">
    <property type="entry name" value="UBIQUITIN CARBOXYL-TERMINAL HYDROLASE"/>
    <property type="match status" value="1"/>
</dbReference>
<comment type="catalytic activity">
    <reaction evidence="1">
        <text>Thiol-dependent hydrolysis of ester, thioester, amide, peptide and isopeptide bonds formed by the C-terminal Gly of ubiquitin (a 76-residue protein attached to proteins as an intracellular targeting signal).</text>
        <dbReference type="EC" id="3.4.19.12"/>
    </reaction>
</comment>
<dbReference type="InterPro" id="IPR050185">
    <property type="entry name" value="Ub_carboxyl-term_hydrolase"/>
</dbReference>
<dbReference type="PROSITE" id="PS50235">
    <property type="entry name" value="USP_3"/>
    <property type="match status" value="1"/>
</dbReference>
<dbReference type="InterPro" id="IPR001394">
    <property type="entry name" value="Peptidase_C19_UCH"/>
</dbReference>
<evidence type="ECO:0000256" key="5">
    <source>
        <dbReference type="ARBA" id="ARBA00022786"/>
    </source>
</evidence>
<feature type="domain" description="USP" evidence="9">
    <location>
        <begin position="326"/>
        <end position="1129"/>
    </location>
</feature>
<dbReference type="Proteomes" id="UP000094336">
    <property type="component" value="Unassembled WGS sequence"/>
</dbReference>
<dbReference type="Pfam" id="PF00443">
    <property type="entry name" value="UCH"/>
    <property type="match status" value="1"/>
</dbReference>
<dbReference type="EMBL" id="KV454427">
    <property type="protein sequence ID" value="ODQ81991.1"/>
    <property type="molecule type" value="Genomic_DNA"/>
</dbReference>
<dbReference type="GeneID" id="30145967"/>
<sequence length="1288" mass="143079">MHNLDVLDGNGLDRMAEQHQATQMQVPADTPEDVPMEMPCETAEPAIDEIEAPTETETSTETLAGATTPMASIETETSAATVSPLATERRLRKDEYTAFKAQVKLLFSQIDVDAIFEGDLWYQIPTPWLQAFLETDFGSLHEAKSRLGPINYLTLIDSYGVLVATATLTPIPTEALGMVSTAFGVVGDPIESYVIQDNGHKVMENFPPVFEIHTLQTSVKVVKRYSVTALATVGDLLAELKQTNGILSEIRLWLLENYVSTSKNHSFTLEEFVNVESKTLLSPKDYHRSLRDINLLYGHLVIDTATGANTFASDAVPSSSEYGGVVGLNNLGNSCYMNSALQCLIHLPELCLYFKGGNHTKELNPGNPLGMNGKVANAFGALIQRLFSASSHDSYAPREFKNIIGHYGPMFHGYQQQDSQEFLAFLLDGLHEDLNRILKKPYVEKPELEDAQVTDLEAIKQLAETCWEQHRMRNDSVVVDLFVGLYKSTLVCPECDKVSITFDPFNDLTLPLPVENLWSLTVKVFLDAQPLQTLDVELAKSSSFKDLKRYVAEKTAVDASELYCFEVYGHDQFYRDFQRDDSVGYMPISTLISTSDEIYFYQIKKEVDDIIVPVFNVIGPDPESTYRNTTAFAFPYFVAVTPDETHSFGKIRMKLEAKVSQLSTYTYFHSVRDKFGLSYKVADFPLLMNGGKKVKAQSAVKEADNVELGDAGNAELGDAGNVELEETDNVESGDTVMKDVAGDSYDETSDAYDSDISLANPNISGNFAFDIKIFDHTNDRRKYNWNKGSTDASDVWVPNSSNFGNLPSMLDLLPPRKKQFYMHDNLEKEINSIDESQSLMETNLTEANLTETILEVKQGEEATSTENVSPEYVMVSSNTPSEEVSSDGADQSFDLFNDPPNALTHAPEAKPSVAHAGLLRSPLVKFKQALVCEWSQDYFDVFFTGLEEEGGIETFSNPKPIPNAELEAKRALAKTDQTKNISLSDCLELFSKPEVLGEQDLWYCPNCKDHRQATKTIELWKTPDILTIHLKRFEGQGRTADKIDAVVDFPVEGLDMLKYVVNQETGEALVYDLCAVDNHFGGLGGGHYTAYVKNFVDGKWYYFDDSRVTETLAEKSIAGSAYLLFYRKRTEGLLGGERLAEMIKASEEIAQTGLEHRAVLVSNIINQNEAYRSALEALGHPEEANQSDSSETGTEVDELRYSSEEVCSVNCGVAGDHLPDSENEMRRKQRLLGRHKKNKYLDDVVKLDSEIDSVEGSVCNSPFSPNCSPPSDTLGHANSDSDPLASVD</sequence>
<keyword evidence="6" id="KW-0378">Hydrolase</keyword>
<evidence type="ECO:0000313" key="11">
    <source>
        <dbReference type="Proteomes" id="UP000094336"/>
    </source>
</evidence>
<evidence type="ECO:0000256" key="6">
    <source>
        <dbReference type="ARBA" id="ARBA00022801"/>
    </source>
</evidence>
<dbReference type="RefSeq" id="XP_018987319.1">
    <property type="nucleotide sequence ID" value="XM_019128114.1"/>
</dbReference>
<accession>A0A1E3QWI6</accession>
<dbReference type="InterPro" id="IPR028889">
    <property type="entry name" value="USP"/>
</dbReference>
<feature type="compositionally biased region" description="Low complexity" evidence="8">
    <location>
        <begin position="1259"/>
        <end position="1271"/>
    </location>
</feature>
<dbReference type="InterPro" id="IPR038765">
    <property type="entry name" value="Papain-like_cys_pep_sf"/>
</dbReference>
<reference evidence="11" key="1">
    <citation type="submission" date="2016-05" db="EMBL/GenBank/DDBJ databases">
        <title>Comparative genomics of biotechnologically important yeasts.</title>
        <authorList>
            <consortium name="DOE Joint Genome Institute"/>
            <person name="Riley R."/>
            <person name="Haridas S."/>
            <person name="Wolfe K.H."/>
            <person name="Lopes M.R."/>
            <person name="Hittinger C.T."/>
            <person name="Goker M."/>
            <person name="Salamov A."/>
            <person name="Wisecaver J."/>
            <person name="Long T.M."/>
            <person name="Aerts A.L."/>
            <person name="Barry K."/>
            <person name="Choi C."/>
            <person name="Clum A."/>
            <person name="Coughlan A.Y."/>
            <person name="Deshpande S."/>
            <person name="Douglass A.P."/>
            <person name="Hanson S.J."/>
            <person name="Klenk H.-P."/>
            <person name="Labutti K."/>
            <person name="Lapidus A."/>
            <person name="Lindquist E."/>
            <person name="Lipzen A."/>
            <person name="Meier-Kolthoff J.P."/>
            <person name="Ohm R.A."/>
            <person name="Otillar R.P."/>
            <person name="Pangilinan J."/>
            <person name="Peng Y."/>
            <person name="Rokas A."/>
            <person name="Rosa C.A."/>
            <person name="Scheuner C."/>
            <person name="Sibirny A.A."/>
            <person name="Slot J.C."/>
            <person name="Stielow J.B."/>
            <person name="Sun H."/>
            <person name="Kurtzman C.P."/>
            <person name="Blackwell M."/>
            <person name="Grigoriev I.V."/>
            <person name="Jeffries T.W."/>
        </authorList>
    </citation>
    <scope>NUCLEOTIDE SEQUENCE [LARGE SCALE GENOMIC DNA]</scope>
    <source>
        <strain evidence="11">NRRL Y-12698</strain>
    </source>
</reference>
<protein>
    <recommendedName>
        <fullName evidence="3">ubiquitinyl hydrolase 1</fullName>
        <ecNumber evidence="3">3.4.19.12</ecNumber>
    </recommendedName>
</protein>
<comment type="similarity">
    <text evidence="2">Belongs to the peptidase C19 family.</text>
</comment>
<dbReference type="GO" id="GO:0004843">
    <property type="term" value="F:cysteine-type deubiquitinase activity"/>
    <property type="evidence" value="ECO:0007669"/>
    <property type="project" value="UniProtKB-EC"/>
</dbReference>
<dbReference type="GO" id="GO:0006508">
    <property type="term" value="P:proteolysis"/>
    <property type="evidence" value="ECO:0007669"/>
    <property type="project" value="UniProtKB-KW"/>
</dbReference>
<evidence type="ECO:0000256" key="3">
    <source>
        <dbReference type="ARBA" id="ARBA00012759"/>
    </source>
</evidence>
<name>A0A1E3QWI6_9ASCO</name>
<evidence type="ECO:0000313" key="10">
    <source>
        <dbReference type="EMBL" id="ODQ81991.1"/>
    </source>
</evidence>
<feature type="region of interest" description="Disordered" evidence="8">
    <location>
        <begin position="1255"/>
        <end position="1288"/>
    </location>
</feature>
<evidence type="ECO:0000256" key="2">
    <source>
        <dbReference type="ARBA" id="ARBA00009085"/>
    </source>
</evidence>
<dbReference type="SUPFAM" id="SSF54001">
    <property type="entry name" value="Cysteine proteinases"/>
    <property type="match status" value="1"/>
</dbReference>
<evidence type="ECO:0000259" key="9">
    <source>
        <dbReference type="PROSITE" id="PS50235"/>
    </source>
</evidence>
<dbReference type="CDD" id="cd02674">
    <property type="entry name" value="Peptidase_C19R"/>
    <property type="match status" value="1"/>
</dbReference>
<proteinExistence type="inferred from homology"/>
<keyword evidence="7" id="KW-0788">Thiol protease</keyword>
<dbReference type="PROSITE" id="PS00973">
    <property type="entry name" value="USP_2"/>
    <property type="match status" value="1"/>
</dbReference>
<evidence type="ECO:0000256" key="1">
    <source>
        <dbReference type="ARBA" id="ARBA00000707"/>
    </source>
</evidence>
<dbReference type="OrthoDB" id="292964at2759"/>
<dbReference type="Gene3D" id="3.90.70.10">
    <property type="entry name" value="Cysteine proteinases"/>
    <property type="match status" value="2"/>
</dbReference>
<dbReference type="STRING" id="984486.A0A1E3QWI6"/>
<dbReference type="InterPro" id="IPR018200">
    <property type="entry name" value="USP_CS"/>
</dbReference>